<accession>A0A7D9IZU9</accession>
<comment type="caution">
    <text evidence="1">The sequence shown here is derived from an EMBL/GenBank/DDBJ whole genome shotgun (WGS) entry which is preliminary data.</text>
</comment>
<sequence length="105" mass="12347">MARRLFVFCGVDFYFLKTTEDFKLSCCQDLLVNAPEDWVQQHLVGVEQPGLCYFTLLIGNLLCSMCRLLTRNLIMKYQHNLMKTVTRLKDFGREVQQYEDRDSAI</sequence>
<reference evidence="1" key="1">
    <citation type="submission" date="2020-04" db="EMBL/GenBank/DDBJ databases">
        <authorList>
            <person name="Alioto T."/>
            <person name="Alioto T."/>
            <person name="Gomez Garrido J."/>
        </authorList>
    </citation>
    <scope>NUCLEOTIDE SEQUENCE</scope>
    <source>
        <strain evidence="1">A484AB</strain>
    </source>
</reference>
<organism evidence="1 2">
    <name type="scientific">Paramuricea clavata</name>
    <name type="common">Red gorgonian</name>
    <name type="synonym">Violescent sea-whip</name>
    <dbReference type="NCBI Taxonomy" id="317549"/>
    <lineage>
        <taxon>Eukaryota</taxon>
        <taxon>Metazoa</taxon>
        <taxon>Cnidaria</taxon>
        <taxon>Anthozoa</taxon>
        <taxon>Octocorallia</taxon>
        <taxon>Malacalcyonacea</taxon>
        <taxon>Plexauridae</taxon>
        <taxon>Paramuricea</taxon>
    </lineage>
</organism>
<gene>
    <name evidence="1" type="ORF">PACLA_8A083000</name>
</gene>
<evidence type="ECO:0000313" key="2">
    <source>
        <dbReference type="Proteomes" id="UP001152795"/>
    </source>
</evidence>
<dbReference type="EMBL" id="CACRXK020009469">
    <property type="protein sequence ID" value="CAB4017262.1"/>
    <property type="molecule type" value="Genomic_DNA"/>
</dbReference>
<evidence type="ECO:0000313" key="1">
    <source>
        <dbReference type="EMBL" id="CAB4017262.1"/>
    </source>
</evidence>
<keyword evidence="2" id="KW-1185">Reference proteome</keyword>
<dbReference type="AlphaFoldDB" id="A0A7D9IZU9"/>
<proteinExistence type="predicted"/>
<protein>
    <submittedName>
        <fullName evidence="1">Uncharacterized protein</fullName>
    </submittedName>
</protein>
<dbReference type="Proteomes" id="UP001152795">
    <property type="component" value="Unassembled WGS sequence"/>
</dbReference>
<name>A0A7D9IZU9_PARCT</name>